<dbReference type="InterPro" id="IPR006101">
    <property type="entry name" value="Glyco_hydro_2"/>
</dbReference>
<dbReference type="InterPro" id="IPR050347">
    <property type="entry name" value="Bact_Beta-galactosidase"/>
</dbReference>
<evidence type="ECO:0000256" key="1">
    <source>
        <dbReference type="ARBA" id="ARBA00001412"/>
    </source>
</evidence>
<feature type="region of interest" description="Disordered" evidence="8">
    <location>
        <begin position="1"/>
        <end position="22"/>
    </location>
</feature>
<dbReference type="InterPro" id="IPR004199">
    <property type="entry name" value="B-gal_small/dom_5"/>
</dbReference>
<dbReference type="SUPFAM" id="SSF49303">
    <property type="entry name" value="beta-Galactosidase/glucuronidase domain"/>
    <property type="match status" value="2"/>
</dbReference>
<dbReference type="InterPro" id="IPR013783">
    <property type="entry name" value="Ig-like_fold"/>
</dbReference>
<organism evidence="10 11">
    <name type="scientific">Trichocladium antarcticum</name>
    <dbReference type="NCBI Taxonomy" id="1450529"/>
    <lineage>
        <taxon>Eukaryota</taxon>
        <taxon>Fungi</taxon>
        <taxon>Dikarya</taxon>
        <taxon>Ascomycota</taxon>
        <taxon>Pezizomycotina</taxon>
        <taxon>Sordariomycetes</taxon>
        <taxon>Sordariomycetidae</taxon>
        <taxon>Sordariales</taxon>
        <taxon>Chaetomiaceae</taxon>
        <taxon>Trichocladium</taxon>
    </lineage>
</organism>
<dbReference type="PRINTS" id="PR00132">
    <property type="entry name" value="GLHYDRLASE2"/>
</dbReference>
<protein>
    <recommendedName>
        <fullName evidence="3">beta-galactosidase</fullName>
        <ecNumber evidence="3">3.2.1.23</ecNumber>
    </recommendedName>
    <alternativeName>
        <fullName evidence="6">Lactase</fullName>
    </alternativeName>
</protein>
<comment type="similarity">
    <text evidence="2 7">Belongs to the glycosyl hydrolase 2 family.</text>
</comment>
<evidence type="ECO:0000256" key="2">
    <source>
        <dbReference type="ARBA" id="ARBA00007401"/>
    </source>
</evidence>
<evidence type="ECO:0000256" key="6">
    <source>
        <dbReference type="ARBA" id="ARBA00032230"/>
    </source>
</evidence>
<dbReference type="Gene3D" id="3.20.20.80">
    <property type="entry name" value="Glycosidases"/>
    <property type="match status" value="1"/>
</dbReference>
<dbReference type="InterPro" id="IPR023230">
    <property type="entry name" value="Glyco_hydro_2_CS"/>
</dbReference>
<dbReference type="InterPro" id="IPR032312">
    <property type="entry name" value="LacZ_4"/>
</dbReference>
<dbReference type="Gene3D" id="2.70.98.10">
    <property type="match status" value="1"/>
</dbReference>
<dbReference type="AlphaFoldDB" id="A0AAN6ZER7"/>
<dbReference type="GO" id="GO:0004565">
    <property type="term" value="F:beta-galactosidase activity"/>
    <property type="evidence" value="ECO:0007669"/>
    <property type="project" value="UniProtKB-EC"/>
</dbReference>
<dbReference type="InterPro" id="IPR006104">
    <property type="entry name" value="Glyco_hydro_2_N"/>
</dbReference>
<evidence type="ECO:0000256" key="4">
    <source>
        <dbReference type="ARBA" id="ARBA00022801"/>
    </source>
</evidence>
<dbReference type="SMART" id="SM01038">
    <property type="entry name" value="Bgal_small_N"/>
    <property type="match status" value="1"/>
</dbReference>
<dbReference type="Pfam" id="PF02929">
    <property type="entry name" value="Bgal_small_N"/>
    <property type="match status" value="1"/>
</dbReference>
<dbReference type="InterPro" id="IPR006103">
    <property type="entry name" value="Glyco_hydro_2_cat"/>
</dbReference>
<dbReference type="Gene3D" id="2.60.40.10">
    <property type="entry name" value="Immunoglobulins"/>
    <property type="match status" value="2"/>
</dbReference>
<dbReference type="Pfam" id="PF02837">
    <property type="entry name" value="Glyco_hydro_2_N"/>
    <property type="match status" value="1"/>
</dbReference>
<dbReference type="EC" id="3.2.1.23" evidence="3"/>
<dbReference type="PANTHER" id="PTHR46323">
    <property type="entry name" value="BETA-GALACTOSIDASE"/>
    <property type="match status" value="1"/>
</dbReference>
<dbReference type="Pfam" id="PF02836">
    <property type="entry name" value="Glyco_hydro_2_C"/>
    <property type="match status" value="1"/>
</dbReference>
<dbReference type="FunFam" id="3.20.20.80:FF:000018">
    <property type="entry name" value="Beta-galactosidase"/>
    <property type="match status" value="1"/>
</dbReference>
<evidence type="ECO:0000256" key="3">
    <source>
        <dbReference type="ARBA" id="ARBA00012756"/>
    </source>
</evidence>
<name>A0AAN6ZER7_9PEZI</name>
<evidence type="ECO:0000313" key="11">
    <source>
        <dbReference type="Proteomes" id="UP001304895"/>
    </source>
</evidence>
<comment type="catalytic activity">
    <reaction evidence="1">
        <text>Hydrolysis of terminal non-reducing beta-D-galactose residues in beta-D-galactosides.</text>
        <dbReference type="EC" id="3.2.1.23"/>
    </reaction>
</comment>
<feature type="domain" description="Beta galactosidase small chain/" evidence="9">
    <location>
        <begin position="764"/>
        <end position="1052"/>
    </location>
</feature>
<dbReference type="InterPro" id="IPR011013">
    <property type="entry name" value="Gal_mutarotase_sf_dom"/>
</dbReference>
<sequence length="1052" mass="118775">MSHGPLPSALLPQAPGPEATAPARATQAEVFPPSTPDWNNLKVLHRNTLPPRAHFFLYEDPHGALSRDVSRSKSQLLSGEWLFHISKHPFGGPIDFHQRTPAELTSPLGWGPQKIAVPGMWQLQGYGKGPQYLNLNYPFPVDPPRVPIDDNECGRYVTTFRLGNEDSDHQLRLRFEGVDSAFTVWVNHREVGYSQGARNPSEFDITPFVHFDRDNYLHVEVYQRCDGSYVEDQDEWRLSGIFRHVWLHKFPARHFEDVHVQTILDDDYRDATLRVDVKLNADAQVTLRLLDADGTEIANTTKTKAGKRSICFEIPVRNPHKWTAETPYLYQLVLAMPGCALAERVGFRRVELIDSVFSVNGDPVKFRGVNRHEHHPSSGRAVPFDFLKADLIQMKQHNINAIRTSHYPNDPRLYELADELGLWIVDECDLECHGLFVVGGDGAKFASDNPDWEEAYIDRARQMVMRDFNRPSIVLWSLGNEAGYGRNHAAMYKFIKTLDTSRLIHYEGDWRAESADIISRMYHSVGSMEGYAKERSWDKPVVLCEYIHAMGNGPGGVKEYIDLFYKYPRLMGGFVWEWANHGLWTKTKDGRPYMGYGGDFGDDPNDYNFVMDGLCRSDHTPGPGLVEYRKAIEPVQTLGVEGNKVRVVNRYDFVNLDHLECRWSVLADGSDEIIGDGFVGIPKGTKPHSETLLQIPGLQQHDLADSHLNLKFVLAEPTNWGERGHLIATGQIQLSKPRSLQLLRNIGEPVSGPLKANLAGGNLSITSSYGFSWGFDLVQGALFYFTRPSPDGGPQANILTEPLLFDIYRSQTDNDRGCDFGRNWSDRRLHQAKYHGIQASWEQKSDGTIEVVAKGRIAPPVLNWALEVTTTYRFTRQAISIRAHAKPTGNLLPRAWGRLGLVTAIAGCGRVRWFGRGPGESYRDRKQSQLVGRWDAAADALITDYEFPQENGNRTDVRWVEFLTAGARNPLRLLRARYGDWPGASFSVLPWSAADLDAATHPHELQDRRRADRVVHLDWLHHGLGTGSCGPETMPQHTLEAGREYEVEVVLD</sequence>
<dbReference type="Pfam" id="PF00703">
    <property type="entry name" value="Glyco_hydro_2"/>
    <property type="match status" value="1"/>
</dbReference>
<keyword evidence="4 7" id="KW-0378">Hydrolase</keyword>
<dbReference type="InterPro" id="IPR006102">
    <property type="entry name" value="Ig-like_GH2"/>
</dbReference>
<dbReference type="InterPro" id="IPR008979">
    <property type="entry name" value="Galactose-bd-like_sf"/>
</dbReference>
<evidence type="ECO:0000256" key="7">
    <source>
        <dbReference type="RuleBase" id="RU361154"/>
    </source>
</evidence>
<dbReference type="Gene3D" id="2.60.120.260">
    <property type="entry name" value="Galactose-binding domain-like"/>
    <property type="match status" value="1"/>
</dbReference>
<dbReference type="InterPro" id="IPR014718">
    <property type="entry name" value="GH-type_carb-bd"/>
</dbReference>
<dbReference type="GO" id="GO:0009341">
    <property type="term" value="C:beta-galactosidase complex"/>
    <property type="evidence" value="ECO:0007669"/>
    <property type="project" value="InterPro"/>
</dbReference>
<keyword evidence="11" id="KW-1185">Reference proteome</keyword>
<dbReference type="SUPFAM" id="SSF51445">
    <property type="entry name" value="(Trans)glycosidases"/>
    <property type="match status" value="1"/>
</dbReference>
<evidence type="ECO:0000313" key="10">
    <source>
        <dbReference type="EMBL" id="KAK4134799.1"/>
    </source>
</evidence>
<dbReference type="SUPFAM" id="SSF49785">
    <property type="entry name" value="Galactose-binding domain-like"/>
    <property type="match status" value="1"/>
</dbReference>
<dbReference type="SUPFAM" id="SSF74650">
    <property type="entry name" value="Galactose mutarotase-like"/>
    <property type="match status" value="1"/>
</dbReference>
<evidence type="ECO:0000259" key="9">
    <source>
        <dbReference type="SMART" id="SM01038"/>
    </source>
</evidence>
<reference evidence="10" key="1">
    <citation type="journal article" date="2023" name="Mol. Phylogenet. Evol.">
        <title>Genome-scale phylogeny and comparative genomics of the fungal order Sordariales.</title>
        <authorList>
            <person name="Hensen N."/>
            <person name="Bonometti L."/>
            <person name="Westerberg I."/>
            <person name="Brannstrom I.O."/>
            <person name="Guillou S."/>
            <person name="Cros-Aarteil S."/>
            <person name="Calhoun S."/>
            <person name="Haridas S."/>
            <person name="Kuo A."/>
            <person name="Mondo S."/>
            <person name="Pangilinan J."/>
            <person name="Riley R."/>
            <person name="LaButti K."/>
            <person name="Andreopoulos B."/>
            <person name="Lipzen A."/>
            <person name="Chen C."/>
            <person name="Yan M."/>
            <person name="Daum C."/>
            <person name="Ng V."/>
            <person name="Clum A."/>
            <person name="Steindorff A."/>
            <person name="Ohm R.A."/>
            <person name="Martin F."/>
            <person name="Silar P."/>
            <person name="Natvig D.O."/>
            <person name="Lalanne C."/>
            <person name="Gautier V."/>
            <person name="Ament-Velasquez S.L."/>
            <person name="Kruys A."/>
            <person name="Hutchinson M.I."/>
            <person name="Powell A.J."/>
            <person name="Barry K."/>
            <person name="Miller A.N."/>
            <person name="Grigoriev I.V."/>
            <person name="Debuchy R."/>
            <person name="Gladieux P."/>
            <person name="Hiltunen Thoren M."/>
            <person name="Johannesson H."/>
        </authorList>
    </citation>
    <scope>NUCLEOTIDE SEQUENCE</scope>
    <source>
        <strain evidence="10">CBS 123565</strain>
    </source>
</reference>
<evidence type="ECO:0000256" key="5">
    <source>
        <dbReference type="ARBA" id="ARBA00023295"/>
    </source>
</evidence>
<dbReference type="PANTHER" id="PTHR46323:SF2">
    <property type="entry name" value="BETA-GALACTOSIDASE"/>
    <property type="match status" value="1"/>
</dbReference>
<keyword evidence="5 7" id="KW-0326">Glycosidase</keyword>
<dbReference type="InterPro" id="IPR036156">
    <property type="entry name" value="Beta-gal/glucu_dom_sf"/>
</dbReference>
<dbReference type="GO" id="GO:0005990">
    <property type="term" value="P:lactose catabolic process"/>
    <property type="evidence" value="ECO:0007669"/>
    <property type="project" value="TreeGrafter"/>
</dbReference>
<dbReference type="EMBL" id="MU853407">
    <property type="protein sequence ID" value="KAK4134799.1"/>
    <property type="molecule type" value="Genomic_DNA"/>
</dbReference>
<dbReference type="PROSITE" id="PS00719">
    <property type="entry name" value="GLYCOSYL_HYDROL_F2_1"/>
    <property type="match status" value="1"/>
</dbReference>
<dbReference type="InterPro" id="IPR017853">
    <property type="entry name" value="GH"/>
</dbReference>
<proteinExistence type="inferred from homology"/>
<dbReference type="Proteomes" id="UP001304895">
    <property type="component" value="Unassembled WGS sequence"/>
</dbReference>
<reference evidence="10" key="2">
    <citation type="submission" date="2023-05" db="EMBL/GenBank/DDBJ databases">
        <authorList>
            <consortium name="Lawrence Berkeley National Laboratory"/>
            <person name="Steindorff A."/>
            <person name="Hensen N."/>
            <person name="Bonometti L."/>
            <person name="Westerberg I."/>
            <person name="Brannstrom I.O."/>
            <person name="Guillou S."/>
            <person name="Cros-Aarteil S."/>
            <person name="Calhoun S."/>
            <person name="Haridas S."/>
            <person name="Kuo A."/>
            <person name="Mondo S."/>
            <person name="Pangilinan J."/>
            <person name="Riley R."/>
            <person name="Labutti K."/>
            <person name="Andreopoulos B."/>
            <person name="Lipzen A."/>
            <person name="Chen C."/>
            <person name="Yanf M."/>
            <person name="Daum C."/>
            <person name="Ng V."/>
            <person name="Clum A."/>
            <person name="Ohm R."/>
            <person name="Martin F."/>
            <person name="Silar P."/>
            <person name="Natvig D."/>
            <person name="Lalanne C."/>
            <person name="Gautier V."/>
            <person name="Ament-Velasquez S.L."/>
            <person name="Kruys A."/>
            <person name="Hutchinson M.I."/>
            <person name="Powell A.J."/>
            <person name="Barry K."/>
            <person name="Miller A.N."/>
            <person name="Grigoriev I.V."/>
            <person name="Debuchy R."/>
            <person name="Gladieux P."/>
            <person name="Thoren M.H."/>
            <person name="Johannesson H."/>
        </authorList>
    </citation>
    <scope>NUCLEOTIDE SEQUENCE</scope>
    <source>
        <strain evidence="10">CBS 123565</strain>
    </source>
</reference>
<dbReference type="Pfam" id="PF16353">
    <property type="entry name" value="LacZ_4"/>
    <property type="match status" value="1"/>
</dbReference>
<comment type="caution">
    <text evidence="10">The sequence shown here is derived from an EMBL/GenBank/DDBJ whole genome shotgun (WGS) entry which is preliminary data.</text>
</comment>
<evidence type="ECO:0000256" key="8">
    <source>
        <dbReference type="SAM" id="MobiDB-lite"/>
    </source>
</evidence>
<accession>A0AAN6ZER7</accession>
<dbReference type="GO" id="GO:0030246">
    <property type="term" value="F:carbohydrate binding"/>
    <property type="evidence" value="ECO:0007669"/>
    <property type="project" value="InterPro"/>
</dbReference>
<gene>
    <name evidence="10" type="ORF">BT67DRAFT_379007</name>
</gene>